<dbReference type="GO" id="GO:0043565">
    <property type="term" value="F:sequence-specific DNA binding"/>
    <property type="evidence" value="ECO:0007669"/>
    <property type="project" value="InterPro"/>
</dbReference>
<keyword evidence="6" id="KW-0805">Transcription regulation</keyword>
<dbReference type="SMART" id="SM00448">
    <property type="entry name" value="REC"/>
    <property type="match status" value="1"/>
</dbReference>
<dbReference type="AlphaFoldDB" id="A0A414AQ41"/>
<keyword evidence="4 10" id="KW-0597">Phosphoprotein</keyword>
<comment type="function">
    <text evidence="9">May play the central regulatory role in sporulation. It may be an element of the effector pathway responsible for the activation of sporulation genes in response to nutritional stress. Spo0A may act in concert with spo0H (a sigma factor) to control the expression of some genes that are critical to the sporulation process.</text>
</comment>
<evidence type="ECO:0000313" key="14">
    <source>
        <dbReference type="Proteomes" id="UP000283975"/>
    </source>
</evidence>
<dbReference type="GO" id="GO:0005737">
    <property type="term" value="C:cytoplasm"/>
    <property type="evidence" value="ECO:0007669"/>
    <property type="project" value="UniProtKB-SubCell"/>
</dbReference>
<dbReference type="PRINTS" id="PR00032">
    <property type="entry name" value="HTHARAC"/>
</dbReference>
<dbReference type="InterPro" id="IPR051552">
    <property type="entry name" value="HptR"/>
</dbReference>
<dbReference type="Pfam" id="PF00072">
    <property type="entry name" value="Response_reg"/>
    <property type="match status" value="1"/>
</dbReference>
<keyword evidence="7" id="KW-0238">DNA-binding</keyword>
<dbReference type="PANTHER" id="PTHR42713">
    <property type="entry name" value="HISTIDINE KINASE-RELATED"/>
    <property type="match status" value="1"/>
</dbReference>
<dbReference type="CDD" id="cd17536">
    <property type="entry name" value="REC_YesN-like"/>
    <property type="match status" value="1"/>
</dbReference>
<accession>A0A414AQ41</accession>
<dbReference type="RefSeq" id="WP_119205597.1">
    <property type="nucleotide sequence ID" value="NZ_JAWEXQ010000012.1"/>
</dbReference>
<dbReference type="Gene3D" id="3.40.50.2300">
    <property type="match status" value="1"/>
</dbReference>
<feature type="modified residue" description="4-aspartylphosphate" evidence="10">
    <location>
        <position position="55"/>
    </location>
</feature>
<dbReference type="Gene3D" id="1.10.10.60">
    <property type="entry name" value="Homeodomain-like"/>
    <property type="match status" value="2"/>
</dbReference>
<evidence type="ECO:0000256" key="10">
    <source>
        <dbReference type="PROSITE-ProRule" id="PRU00169"/>
    </source>
</evidence>
<dbReference type="InterPro" id="IPR011006">
    <property type="entry name" value="CheY-like_superfamily"/>
</dbReference>
<proteinExistence type="predicted"/>
<dbReference type="InterPro" id="IPR018062">
    <property type="entry name" value="HTH_AraC-typ_CS"/>
</dbReference>
<dbReference type="Pfam" id="PF12833">
    <property type="entry name" value="HTH_18"/>
    <property type="match status" value="1"/>
</dbReference>
<dbReference type="SMART" id="SM00342">
    <property type="entry name" value="HTH_ARAC"/>
    <property type="match status" value="1"/>
</dbReference>
<dbReference type="PROSITE" id="PS01124">
    <property type="entry name" value="HTH_ARAC_FAMILY_2"/>
    <property type="match status" value="1"/>
</dbReference>
<dbReference type="Proteomes" id="UP000283975">
    <property type="component" value="Unassembled WGS sequence"/>
</dbReference>
<gene>
    <name evidence="13" type="ORF">DW839_23105</name>
</gene>
<dbReference type="Pfam" id="PF17853">
    <property type="entry name" value="GGDEF_2"/>
    <property type="match status" value="1"/>
</dbReference>
<dbReference type="SUPFAM" id="SSF46689">
    <property type="entry name" value="Homeodomain-like"/>
    <property type="match status" value="2"/>
</dbReference>
<evidence type="ECO:0000256" key="9">
    <source>
        <dbReference type="ARBA" id="ARBA00024867"/>
    </source>
</evidence>
<evidence type="ECO:0000259" key="11">
    <source>
        <dbReference type="PROSITE" id="PS01124"/>
    </source>
</evidence>
<evidence type="ECO:0000256" key="2">
    <source>
        <dbReference type="ARBA" id="ARBA00018672"/>
    </source>
</evidence>
<protein>
    <recommendedName>
        <fullName evidence="2">Stage 0 sporulation protein A homolog</fullName>
    </recommendedName>
</protein>
<organism evidence="13 14">
    <name type="scientific">Enterocloster bolteae</name>
    <dbReference type="NCBI Taxonomy" id="208479"/>
    <lineage>
        <taxon>Bacteria</taxon>
        <taxon>Bacillati</taxon>
        <taxon>Bacillota</taxon>
        <taxon>Clostridia</taxon>
        <taxon>Lachnospirales</taxon>
        <taxon>Lachnospiraceae</taxon>
        <taxon>Enterocloster</taxon>
    </lineage>
</organism>
<keyword evidence="5" id="KW-0902">Two-component regulatory system</keyword>
<dbReference type="InterPro" id="IPR020449">
    <property type="entry name" value="Tscrpt_reg_AraC-type_HTH"/>
</dbReference>
<evidence type="ECO:0000259" key="12">
    <source>
        <dbReference type="PROSITE" id="PS50110"/>
    </source>
</evidence>
<dbReference type="EMBL" id="QSHZ01000030">
    <property type="protein sequence ID" value="RHC52379.1"/>
    <property type="molecule type" value="Genomic_DNA"/>
</dbReference>
<feature type="domain" description="Response regulatory" evidence="12">
    <location>
        <begin position="3"/>
        <end position="120"/>
    </location>
</feature>
<dbReference type="GO" id="GO:0003700">
    <property type="term" value="F:DNA-binding transcription factor activity"/>
    <property type="evidence" value="ECO:0007669"/>
    <property type="project" value="InterPro"/>
</dbReference>
<dbReference type="GO" id="GO:0000160">
    <property type="term" value="P:phosphorelay signal transduction system"/>
    <property type="evidence" value="ECO:0007669"/>
    <property type="project" value="UniProtKB-KW"/>
</dbReference>
<feature type="domain" description="HTH araC/xylS-type" evidence="11">
    <location>
        <begin position="420"/>
        <end position="519"/>
    </location>
</feature>
<dbReference type="PANTHER" id="PTHR42713:SF3">
    <property type="entry name" value="TRANSCRIPTIONAL REGULATORY PROTEIN HPTR"/>
    <property type="match status" value="1"/>
</dbReference>
<dbReference type="InterPro" id="IPR001789">
    <property type="entry name" value="Sig_transdc_resp-reg_receiver"/>
</dbReference>
<evidence type="ECO:0000256" key="7">
    <source>
        <dbReference type="ARBA" id="ARBA00023125"/>
    </source>
</evidence>
<dbReference type="PROSITE" id="PS00041">
    <property type="entry name" value="HTH_ARAC_FAMILY_1"/>
    <property type="match status" value="1"/>
</dbReference>
<evidence type="ECO:0000256" key="6">
    <source>
        <dbReference type="ARBA" id="ARBA00023015"/>
    </source>
</evidence>
<reference evidence="13 14" key="1">
    <citation type="submission" date="2018-08" db="EMBL/GenBank/DDBJ databases">
        <title>A genome reference for cultivated species of the human gut microbiota.</title>
        <authorList>
            <person name="Zou Y."/>
            <person name="Xue W."/>
            <person name="Luo G."/>
        </authorList>
    </citation>
    <scope>NUCLEOTIDE SEQUENCE [LARGE SCALE GENOMIC DNA]</scope>
    <source>
        <strain evidence="13 14">AM35-14</strain>
    </source>
</reference>
<evidence type="ECO:0000256" key="3">
    <source>
        <dbReference type="ARBA" id="ARBA00022490"/>
    </source>
</evidence>
<evidence type="ECO:0000313" key="13">
    <source>
        <dbReference type="EMBL" id="RHC52379.1"/>
    </source>
</evidence>
<dbReference type="InterPro" id="IPR018060">
    <property type="entry name" value="HTH_AraC"/>
</dbReference>
<keyword evidence="8" id="KW-0804">Transcription</keyword>
<evidence type="ECO:0000256" key="4">
    <source>
        <dbReference type="ARBA" id="ARBA00022553"/>
    </source>
</evidence>
<evidence type="ECO:0000256" key="8">
    <source>
        <dbReference type="ARBA" id="ARBA00023163"/>
    </source>
</evidence>
<dbReference type="InterPro" id="IPR041522">
    <property type="entry name" value="CdaR_GGDEF"/>
</dbReference>
<evidence type="ECO:0000256" key="1">
    <source>
        <dbReference type="ARBA" id="ARBA00004496"/>
    </source>
</evidence>
<name>A0A414AQ41_9FIRM</name>
<comment type="subcellular location">
    <subcellularLocation>
        <location evidence="1">Cytoplasm</location>
    </subcellularLocation>
</comment>
<sequence>MYSVVLCDDDEIILEGLSEFIQQEIPDVCLAASASNGVSCKASLHEIKPDILITDIRLPDCLGFDLIECAYEVNENTSIIIISGYDDFKYAQKALKSGALGYISKPIDLDEFTSILNAAKEKCSQNKKNDLLNRRMFLSDILDFKLTDAGEINAKAHSLNLDQDILHAIVIAELDTDSFHFKQYGLHRQQQAFHDFSKTAEQYPSDNFFLLRHTMQQYVFLVHAPDRDALELKIRAYHSGVQACLKESSAAAVTITYGRFISSLSNLRQSYMEALAAMDYKFIIGTSECISYKDIRTLAAPAVSEPQNPGLLQMADISINSRDQLNGQLFKLYHELISCGPDSRSYAQILLKQMAVSLSKEIQQYDIALTDIFSSPMTELESMLQAGSLNLMLNKFRSIYETVADFIEHQQHNKYAKTINNAIRYIQDNLSKPGLNVNDVARHIYLSPGYFSLIFKKQTGETFSDYLIRLRIDKARELIRQSNLRFFEISTMVGYENVSHFNVIFKKYTGLTPSQYRKQNT</sequence>
<evidence type="ECO:0000256" key="5">
    <source>
        <dbReference type="ARBA" id="ARBA00023012"/>
    </source>
</evidence>
<dbReference type="SUPFAM" id="SSF52172">
    <property type="entry name" value="CheY-like"/>
    <property type="match status" value="1"/>
</dbReference>
<dbReference type="PROSITE" id="PS50110">
    <property type="entry name" value="RESPONSE_REGULATORY"/>
    <property type="match status" value="1"/>
</dbReference>
<dbReference type="InterPro" id="IPR009057">
    <property type="entry name" value="Homeodomain-like_sf"/>
</dbReference>
<keyword evidence="3" id="KW-0963">Cytoplasm</keyword>
<comment type="caution">
    <text evidence="13">The sequence shown here is derived from an EMBL/GenBank/DDBJ whole genome shotgun (WGS) entry which is preliminary data.</text>
</comment>